<evidence type="ECO:0000256" key="2">
    <source>
        <dbReference type="ARBA" id="ARBA00022490"/>
    </source>
</evidence>
<name>A0A381N7E0_9ZZZZ</name>
<dbReference type="PIRSF" id="PIRSF006809">
    <property type="entry name" value="GTP-binding_hflX_prd"/>
    <property type="match status" value="1"/>
</dbReference>
<keyword evidence="3" id="KW-0479">Metal-binding</keyword>
<keyword evidence="4" id="KW-0547">Nucleotide-binding</keyword>
<evidence type="ECO:0000256" key="6">
    <source>
        <dbReference type="ARBA" id="ARBA00023134"/>
    </source>
</evidence>
<comment type="subcellular location">
    <subcellularLocation>
        <location evidence="1">Cytoplasm</location>
    </subcellularLocation>
</comment>
<evidence type="ECO:0000313" key="8">
    <source>
        <dbReference type="EMBL" id="SUZ50541.1"/>
    </source>
</evidence>
<organism evidence="8">
    <name type="scientific">marine metagenome</name>
    <dbReference type="NCBI Taxonomy" id="408172"/>
    <lineage>
        <taxon>unclassified sequences</taxon>
        <taxon>metagenomes</taxon>
        <taxon>ecological metagenomes</taxon>
    </lineage>
</organism>
<dbReference type="InterPro" id="IPR016496">
    <property type="entry name" value="GTPase_HflX"/>
</dbReference>
<gene>
    <name evidence="8" type="ORF">METZ01_LOCUS3395</name>
</gene>
<keyword evidence="2" id="KW-0963">Cytoplasm</keyword>
<evidence type="ECO:0000256" key="4">
    <source>
        <dbReference type="ARBA" id="ARBA00022741"/>
    </source>
</evidence>
<dbReference type="InterPro" id="IPR006073">
    <property type="entry name" value="GTP-bd"/>
</dbReference>
<feature type="domain" description="Hflx-type G" evidence="7">
    <location>
        <begin position="189"/>
        <end position="353"/>
    </location>
</feature>
<dbReference type="GO" id="GO:0043022">
    <property type="term" value="F:ribosome binding"/>
    <property type="evidence" value="ECO:0007669"/>
    <property type="project" value="TreeGrafter"/>
</dbReference>
<dbReference type="FunFam" id="3.40.50.11060:FF:000001">
    <property type="entry name" value="GTPase HflX"/>
    <property type="match status" value="1"/>
</dbReference>
<dbReference type="PANTHER" id="PTHR10229">
    <property type="entry name" value="GTP-BINDING PROTEIN HFLX"/>
    <property type="match status" value="1"/>
</dbReference>
<evidence type="ECO:0000256" key="1">
    <source>
        <dbReference type="ARBA" id="ARBA00004496"/>
    </source>
</evidence>
<evidence type="ECO:0000256" key="5">
    <source>
        <dbReference type="ARBA" id="ARBA00022842"/>
    </source>
</evidence>
<dbReference type="InterPro" id="IPR025121">
    <property type="entry name" value="GTPase_HflX_N"/>
</dbReference>
<dbReference type="PRINTS" id="PR00326">
    <property type="entry name" value="GTP1OBG"/>
</dbReference>
<keyword evidence="6" id="KW-0342">GTP-binding</keyword>
<dbReference type="Pfam" id="PF13167">
    <property type="entry name" value="GTP-bdg_N"/>
    <property type="match status" value="1"/>
</dbReference>
<dbReference type="InterPro" id="IPR030394">
    <property type="entry name" value="G_HFLX_dom"/>
</dbReference>
<proteinExistence type="inferred from homology"/>
<accession>A0A381N7E0</accession>
<dbReference type="HAMAP" id="MF_00900">
    <property type="entry name" value="GTPase_HflX"/>
    <property type="match status" value="1"/>
</dbReference>
<dbReference type="GO" id="GO:0005737">
    <property type="term" value="C:cytoplasm"/>
    <property type="evidence" value="ECO:0007669"/>
    <property type="project" value="UniProtKB-SubCell"/>
</dbReference>
<evidence type="ECO:0000256" key="3">
    <source>
        <dbReference type="ARBA" id="ARBA00022723"/>
    </source>
</evidence>
<dbReference type="InterPro" id="IPR027417">
    <property type="entry name" value="P-loop_NTPase"/>
</dbReference>
<dbReference type="NCBIfam" id="TIGR03156">
    <property type="entry name" value="GTP_HflX"/>
    <property type="match status" value="1"/>
</dbReference>
<dbReference type="AlphaFoldDB" id="A0A381N7E0"/>
<reference evidence="8" key="1">
    <citation type="submission" date="2018-05" db="EMBL/GenBank/DDBJ databases">
        <authorList>
            <person name="Lanie J.A."/>
            <person name="Ng W.-L."/>
            <person name="Kazmierczak K.M."/>
            <person name="Andrzejewski T.M."/>
            <person name="Davidsen T.M."/>
            <person name="Wayne K.J."/>
            <person name="Tettelin H."/>
            <person name="Glass J.I."/>
            <person name="Rusch D."/>
            <person name="Podicherti R."/>
            <person name="Tsui H.-C.T."/>
            <person name="Winkler M.E."/>
        </authorList>
    </citation>
    <scope>NUCLEOTIDE SEQUENCE</scope>
</reference>
<dbReference type="Pfam" id="PF16360">
    <property type="entry name" value="GTP-bdg_M"/>
    <property type="match status" value="1"/>
</dbReference>
<keyword evidence="5" id="KW-0460">Magnesium</keyword>
<protein>
    <recommendedName>
        <fullName evidence="7">Hflx-type G domain-containing protein</fullName>
    </recommendedName>
</protein>
<dbReference type="Gene3D" id="3.40.50.300">
    <property type="entry name" value="P-loop containing nucleotide triphosphate hydrolases"/>
    <property type="match status" value="1"/>
</dbReference>
<dbReference type="PANTHER" id="PTHR10229:SF0">
    <property type="entry name" value="GTP-BINDING PROTEIN 6-RELATED"/>
    <property type="match status" value="1"/>
</dbReference>
<dbReference type="GO" id="GO:0046872">
    <property type="term" value="F:metal ion binding"/>
    <property type="evidence" value="ECO:0007669"/>
    <property type="project" value="UniProtKB-KW"/>
</dbReference>
<evidence type="ECO:0000259" key="7">
    <source>
        <dbReference type="PROSITE" id="PS51705"/>
    </source>
</evidence>
<dbReference type="InterPro" id="IPR042108">
    <property type="entry name" value="GTPase_HflX_N_sf"/>
</dbReference>
<dbReference type="SUPFAM" id="SSF52540">
    <property type="entry name" value="P-loop containing nucleoside triphosphate hydrolases"/>
    <property type="match status" value="1"/>
</dbReference>
<dbReference type="CDD" id="cd01878">
    <property type="entry name" value="HflX"/>
    <property type="match status" value="1"/>
</dbReference>
<dbReference type="InterPro" id="IPR032305">
    <property type="entry name" value="GTP-bd_M"/>
</dbReference>
<dbReference type="Gene3D" id="6.10.250.2860">
    <property type="match status" value="1"/>
</dbReference>
<dbReference type="PROSITE" id="PS51705">
    <property type="entry name" value="G_HFLX"/>
    <property type="match status" value="1"/>
</dbReference>
<dbReference type="EMBL" id="UINC01000176">
    <property type="protein sequence ID" value="SUZ50541.1"/>
    <property type="molecule type" value="Genomic_DNA"/>
</dbReference>
<dbReference type="Pfam" id="PF01926">
    <property type="entry name" value="MMR_HSR1"/>
    <property type="match status" value="1"/>
</dbReference>
<dbReference type="Gene3D" id="3.40.50.11060">
    <property type="entry name" value="GTPase HflX, N-terminal domain"/>
    <property type="match status" value="1"/>
</dbReference>
<dbReference type="GO" id="GO:0005525">
    <property type="term" value="F:GTP binding"/>
    <property type="evidence" value="ECO:0007669"/>
    <property type="project" value="UniProtKB-KW"/>
</dbReference>
<sequence length="416" mass="45253">MAGVTLERADPEATDASMDELARLVDTAGADPVARVLQRREAPDRATYVGRGKAQEILTVSEAVDADTVVFDNDLTPAQQGNLEAILKRTALDRTAVILDIFAQNASSPEGKAQVELAQLRYRLPRLRHSGRIFSQQAGGIGTRGPGETQLEVDRRRLMRRVTRLESDLRRIRKNRSTQSKARHRTSNRAVAIVGYTNAGKSTLLNRLTDAGILVEDRLFATLDATTRRLQLPGGEAVFLSDTVGFIRKLPHQLVEAFKSTLDVVVDADLLVHVVDASDPDPEGCIAAVRSVLDEIGADRVPEIYAFNKADLAPKSASRLVDREPGSVAVSATTGDGLDDLLAAVGRQLRRHTVVAELSVPYDRGDVLAMAHREGEVLDVEEEAEGWTIRVRVDDGSAGRLAGYRTDTRNDGEAGR</sequence>